<protein>
    <recommendedName>
        <fullName evidence="3">CCHC-type domain-containing protein</fullName>
    </recommendedName>
</protein>
<sequence>MANLRNESETLSGGDREDNLVTGAEFRIFQHETQQTLRDIQAALARLTTGNNQGINNSPVHQHHRERAATCERPPRIIRRQPIYEDNLSEDEEEAEAILRGNRRGYQREPDRQMFRMKMDLPSFNGQLQIEGFLDWLVLVERFFDYMDIPEDKKVKLVAYRLLGGASAWWEQLQSTRLRQGKGMVQTWNKMKRLLRSRYLPPDYEQILFKQYQECRQGTRTVEAFLEEFHRLSSRNNLLETEAQQVARFVGGLRWAIQDRVAMQTIYTLTEAVALAIKAETQLEKTKAMGGARNPFDHNRATSNKGKTPMTPLTSTTQPSFSNTVRGTSSSGAPTKSANTIPPEVTPRNPYARPSSDKCYRCGQPGHRSNQCPRRSNVHLIEPEEEYPFDTEKDDNGAAYTYEEEEVTGGDEGELLSRSLVVQRLLLTPKREEPSQRHNIFRTSDHQALRFLHSQNSVNRMHARWISFIQRFTFTLQHKAGRLNRAADALSRRTLLLVTLQTEVIGFDCLKELYAGDEDFQASWAKCQAGLPVENLHIQEDYLFHDLYEYHPPDMAPSHLPHSGSSSFYARETDVEQSIKGEEEHIAGDSRLQGII</sequence>
<comment type="caution">
    <text evidence="4">The sequence shown here is derived from an EMBL/GenBank/DDBJ whole genome shotgun (WGS) entry which is preliminary data.</text>
</comment>
<dbReference type="InterPro" id="IPR005162">
    <property type="entry name" value="Retrotrans_gag_dom"/>
</dbReference>
<dbReference type="OrthoDB" id="1934635at2759"/>
<keyword evidence="1" id="KW-0862">Zinc</keyword>
<evidence type="ECO:0000259" key="3">
    <source>
        <dbReference type="PROSITE" id="PS50158"/>
    </source>
</evidence>
<dbReference type="PANTHER" id="PTHR35046">
    <property type="entry name" value="ZINC KNUCKLE (CCHC-TYPE) FAMILY PROTEIN"/>
    <property type="match status" value="1"/>
</dbReference>
<dbReference type="Pfam" id="PF03732">
    <property type="entry name" value="Retrotrans_gag"/>
    <property type="match status" value="1"/>
</dbReference>
<dbReference type="PROSITE" id="PS50158">
    <property type="entry name" value="ZF_CCHC"/>
    <property type="match status" value="1"/>
</dbReference>
<evidence type="ECO:0000313" key="5">
    <source>
        <dbReference type="Proteomes" id="UP000886885"/>
    </source>
</evidence>
<reference evidence="4" key="1">
    <citation type="journal article" date="2020" name="bioRxiv">
        <title>Hybrid origin of Populus tomentosa Carr. identified through genome sequencing and phylogenomic analysis.</title>
        <authorList>
            <person name="An X."/>
            <person name="Gao K."/>
            <person name="Chen Z."/>
            <person name="Li J."/>
            <person name="Yang X."/>
            <person name="Yang X."/>
            <person name="Zhou J."/>
            <person name="Guo T."/>
            <person name="Zhao T."/>
            <person name="Huang S."/>
            <person name="Miao D."/>
            <person name="Khan W.U."/>
            <person name="Rao P."/>
            <person name="Ye M."/>
            <person name="Lei B."/>
            <person name="Liao W."/>
            <person name="Wang J."/>
            <person name="Ji L."/>
            <person name="Li Y."/>
            <person name="Guo B."/>
            <person name="Mustafa N.S."/>
            <person name="Li S."/>
            <person name="Yun Q."/>
            <person name="Keller S.R."/>
            <person name="Mao J."/>
            <person name="Zhang R."/>
            <person name="Strauss S.H."/>
        </authorList>
    </citation>
    <scope>NUCLEOTIDE SEQUENCE</scope>
    <source>
        <strain evidence="4">GM15</strain>
        <tissue evidence="4">Leaf</tissue>
    </source>
</reference>
<dbReference type="EMBL" id="JAAWWB010000015">
    <property type="protein sequence ID" value="KAG6766397.1"/>
    <property type="molecule type" value="Genomic_DNA"/>
</dbReference>
<evidence type="ECO:0000313" key="4">
    <source>
        <dbReference type="EMBL" id="KAG6766397.1"/>
    </source>
</evidence>
<feature type="compositionally biased region" description="Polar residues" evidence="2">
    <location>
        <begin position="301"/>
        <end position="340"/>
    </location>
</feature>
<dbReference type="SMART" id="SM00343">
    <property type="entry name" value="ZnF_C2HC"/>
    <property type="match status" value="1"/>
</dbReference>
<keyword evidence="5" id="KW-1185">Reference proteome</keyword>
<dbReference type="Pfam" id="PF00098">
    <property type="entry name" value="zf-CCHC"/>
    <property type="match status" value="1"/>
</dbReference>
<accession>A0A8X7ZF01</accession>
<keyword evidence="1" id="KW-0479">Metal-binding</keyword>
<evidence type="ECO:0000256" key="2">
    <source>
        <dbReference type="SAM" id="MobiDB-lite"/>
    </source>
</evidence>
<name>A0A8X7ZF01_POPTO</name>
<feature type="region of interest" description="Disordered" evidence="2">
    <location>
        <begin position="286"/>
        <end position="374"/>
    </location>
</feature>
<keyword evidence="1" id="KW-0863">Zinc-finger</keyword>
<dbReference type="Proteomes" id="UP000886885">
    <property type="component" value="Chromosome 8A"/>
</dbReference>
<dbReference type="GO" id="GO:0003676">
    <property type="term" value="F:nucleic acid binding"/>
    <property type="evidence" value="ECO:0007669"/>
    <property type="project" value="InterPro"/>
</dbReference>
<feature type="domain" description="CCHC-type" evidence="3">
    <location>
        <begin position="358"/>
        <end position="374"/>
    </location>
</feature>
<dbReference type="GO" id="GO:0008270">
    <property type="term" value="F:zinc ion binding"/>
    <property type="evidence" value="ECO:0007669"/>
    <property type="project" value="UniProtKB-KW"/>
</dbReference>
<gene>
    <name evidence="4" type="ORF">POTOM_030477</name>
</gene>
<dbReference type="AlphaFoldDB" id="A0A8X7ZF01"/>
<evidence type="ECO:0000256" key="1">
    <source>
        <dbReference type="PROSITE-ProRule" id="PRU00047"/>
    </source>
</evidence>
<organism evidence="4 5">
    <name type="scientific">Populus tomentosa</name>
    <name type="common">Chinese white poplar</name>
    <dbReference type="NCBI Taxonomy" id="118781"/>
    <lineage>
        <taxon>Eukaryota</taxon>
        <taxon>Viridiplantae</taxon>
        <taxon>Streptophyta</taxon>
        <taxon>Embryophyta</taxon>
        <taxon>Tracheophyta</taxon>
        <taxon>Spermatophyta</taxon>
        <taxon>Magnoliopsida</taxon>
        <taxon>eudicotyledons</taxon>
        <taxon>Gunneridae</taxon>
        <taxon>Pentapetalae</taxon>
        <taxon>rosids</taxon>
        <taxon>fabids</taxon>
        <taxon>Malpighiales</taxon>
        <taxon>Salicaceae</taxon>
        <taxon>Saliceae</taxon>
        <taxon>Populus</taxon>
    </lineage>
</organism>
<dbReference type="PANTHER" id="PTHR35046:SF18">
    <property type="entry name" value="RNA-DIRECTED DNA POLYMERASE"/>
    <property type="match status" value="1"/>
</dbReference>
<dbReference type="InterPro" id="IPR001878">
    <property type="entry name" value="Znf_CCHC"/>
</dbReference>
<proteinExistence type="predicted"/>